<evidence type="ECO:0000313" key="3">
    <source>
        <dbReference type="EMBL" id="SCW41590.1"/>
    </source>
</evidence>
<dbReference type="STRING" id="260084.SAMN02927928_1056"/>
<dbReference type="GO" id="GO:0016787">
    <property type="term" value="F:hydrolase activity"/>
    <property type="evidence" value="ECO:0007669"/>
    <property type="project" value="InterPro"/>
</dbReference>
<dbReference type="Gene3D" id="2.60.120.560">
    <property type="entry name" value="Exo-inulinase, domain 1"/>
    <property type="match status" value="1"/>
</dbReference>
<dbReference type="RefSeq" id="WP_090644497.1">
    <property type="nucleotide sequence ID" value="NZ_CBCRYE010000001.1"/>
</dbReference>
<dbReference type="EMBL" id="FMTS01000001">
    <property type="protein sequence ID" value="SCW41590.1"/>
    <property type="molecule type" value="Genomic_DNA"/>
</dbReference>
<organism evidence="3 4">
    <name type="scientific">Asticcacaulis taihuensis</name>
    <dbReference type="NCBI Taxonomy" id="260084"/>
    <lineage>
        <taxon>Bacteria</taxon>
        <taxon>Pseudomonadati</taxon>
        <taxon>Pseudomonadota</taxon>
        <taxon>Alphaproteobacteria</taxon>
        <taxon>Caulobacterales</taxon>
        <taxon>Caulobacteraceae</taxon>
        <taxon>Asticcacaulis</taxon>
    </lineage>
</organism>
<keyword evidence="4" id="KW-1185">Reference proteome</keyword>
<evidence type="ECO:0000256" key="1">
    <source>
        <dbReference type="SAM" id="SignalP"/>
    </source>
</evidence>
<protein>
    <recommendedName>
        <fullName evidence="2">3-keto-alpha-glucoside-1,2-lyase/3-keto-2-hydroxy-glucal hydratase domain-containing protein</fullName>
    </recommendedName>
</protein>
<accession>A0A1G4QAJ1</accession>
<dbReference type="Proteomes" id="UP000199150">
    <property type="component" value="Unassembled WGS sequence"/>
</dbReference>
<sequence length="302" mass="32405">MLKRVAATAGLALAFGLGVARAEAPVFHPQTLVLKNIPPATGPAEALFNGKDLNDWTAWLGYREPAVTYNAGGAKPIGPGGKGDIFTVVTEDGAPALRVSGETWGSLVHKGDFKNYHLRLEYKWSGKRYAPRLNDPENNGLLYHTHGAPGVVWGTWSRAVEFEIMTGSVGMVVPVGNGLQVDSSVAIDPSIIDPKQRFMAGAPKGSAIGNTALWNIENNFNADKPVGQWNTLDLYVFANHAVHVVNGVPVMEVWGICDKASDTAPCEPLMHGAIQLQSEGAETFFRNITIEPINSLPAIEAR</sequence>
<evidence type="ECO:0000259" key="2">
    <source>
        <dbReference type="Pfam" id="PF06439"/>
    </source>
</evidence>
<proteinExistence type="predicted"/>
<feature type="chain" id="PRO_5011637092" description="3-keto-alpha-glucoside-1,2-lyase/3-keto-2-hydroxy-glucal hydratase domain-containing protein" evidence="1">
    <location>
        <begin position="23"/>
        <end position="302"/>
    </location>
</feature>
<feature type="domain" description="3-keto-alpha-glucoside-1,2-lyase/3-keto-2-hydroxy-glucal hydratase" evidence="2">
    <location>
        <begin position="44"/>
        <end position="291"/>
    </location>
</feature>
<gene>
    <name evidence="3" type="ORF">SAMN02927928_1056</name>
</gene>
<name>A0A1G4QAJ1_9CAUL</name>
<dbReference type="InterPro" id="IPR010496">
    <property type="entry name" value="AL/BT2_dom"/>
</dbReference>
<keyword evidence="1" id="KW-0732">Signal</keyword>
<dbReference type="Pfam" id="PF06439">
    <property type="entry name" value="3keto-disac_hyd"/>
    <property type="match status" value="1"/>
</dbReference>
<reference evidence="4" key="1">
    <citation type="submission" date="2016-10" db="EMBL/GenBank/DDBJ databases">
        <authorList>
            <person name="Varghese N."/>
            <person name="Submissions S."/>
        </authorList>
    </citation>
    <scope>NUCLEOTIDE SEQUENCE [LARGE SCALE GENOMIC DNA]</scope>
    <source>
        <strain evidence="4">CGMCC 1.3431</strain>
    </source>
</reference>
<feature type="signal peptide" evidence="1">
    <location>
        <begin position="1"/>
        <end position="22"/>
    </location>
</feature>
<dbReference type="AlphaFoldDB" id="A0A1G4QAJ1"/>
<evidence type="ECO:0000313" key="4">
    <source>
        <dbReference type="Proteomes" id="UP000199150"/>
    </source>
</evidence>
<dbReference type="OrthoDB" id="259356at2"/>